<dbReference type="Gene3D" id="1.10.510.10">
    <property type="entry name" value="Transferase(Phosphotransferase) domain 1"/>
    <property type="match status" value="1"/>
</dbReference>
<reference evidence="2" key="1">
    <citation type="submission" date="2023-03" db="EMBL/GenBank/DDBJ databases">
        <title>Massive genome expansion in bonnet fungi (Mycena s.s.) driven by repeated elements and novel gene families across ecological guilds.</title>
        <authorList>
            <consortium name="Lawrence Berkeley National Laboratory"/>
            <person name="Harder C.B."/>
            <person name="Miyauchi S."/>
            <person name="Viragh M."/>
            <person name="Kuo A."/>
            <person name="Thoen E."/>
            <person name="Andreopoulos B."/>
            <person name="Lu D."/>
            <person name="Skrede I."/>
            <person name="Drula E."/>
            <person name="Henrissat B."/>
            <person name="Morin E."/>
            <person name="Kohler A."/>
            <person name="Barry K."/>
            <person name="LaButti K."/>
            <person name="Morin E."/>
            <person name="Salamov A."/>
            <person name="Lipzen A."/>
            <person name="Mereny Z."/>
            <person name="Hegedus B."/>
            <person name="Baldrian P."/>
            <person name="Stursova M."/>
            <person name="Weitz H."/>
            <person name="Taylor A."/>
            <person name="Grigoriev I.V."/>
            <person name="Nagy L.G."/>
            <person name="Martin F."/>
            <person name="Kauserud H."/>
        </authorList>
    </citation>
    <scope>NUCLEOTIDE SEQUENCE</scope>
    <source>
        <strain evidence="2">CBHHK002</strain>
    </source>
</reference>
<dbReference type="SUPFAM" id="SSF56112">
    <property type="entry name" value="Protein kinase-like (PK-like)"/>
    <property type="match status" value="1"/>
</dbReference>
<feature type="domain" description="Protein kinase" evidence="1">
    <location>
        <begin position="1"/>
        <end position="206"/>
    </location>
</feature>
<dbReference type="Proteomes" id="UP001218218">
    <property type="component" value="Unassembled WGS sequence"/>
</dbReference>
<proteinExistence type="predicted"/>
<dbReference type="PROSITE" id="PS50011">
    <property type="entry name" value="PROTEIN_KINASE_DOM"/>
    <property type="match status" value="1"/>
</dbReference>
<comment type="caution">
    <text evidence="2">The sequence shown here is derived from an EMBL/GenBank/DDBJ whole genome shotgun (WGS) entry which is preliminary data.</text>
</comment>
<name>A0AAD6ZC31_9AGAR</name>
<dbReference type="Pfam" id="PF00069">
    <property type="entry name" value="Pkinase"/>
    <property type="match status" value="1"/>
</dbReference>
<dbReference type="AlphaFoldDB" id="A0AAD6ZC31"/>
<evidence type="ECO:0000313" key="2">
    <source>
        <dbReference type="EMBL" id="KAJ7314845.1"/>
    </source>
</evidence>
<dbReference type="GO" id="GO:0005524">
    <property type="term" value="F:ATP binding"/>
    <property type="evidence" value="ECO:0007669"/>
    <property type="project" value="InterPro"/>
</dbReference>
<evidence type="ECO:0000313" key="3">
    <source>
        <dbReference type="Proteomes" id="UP001218218"/>
    </source>
</evidence>
<dbReference type="InterPro" id="IPR000719">
    <property type="entry name" value="Prot_kinase_dom"/>
</dbReference>
<organism evidence="2 3">
    <name type="scientific">Mycena albidolilacea</name>
    <dbReference type="NCBI Taxonomy" id="1033008"/>
    <lineage>
        <taxon>Eukaryota</taxon>
        <taxon>Fungi</taxon>
        <taxon>Dikarya</taxon>
        <taxon>Basidiomycota</taxon>
        <taxon>Agaricomycotina</taxon>
        <taxon>Agaricomycetes</taxon>
        <taxon>Agaricomycetidae</taxon>
        <taxon>Agaricales</taxon>
        <taxon>Marasmiineae</taxon>
        <taxon>Mycenaceae</taxon>
        <taxon>Mycena</taxon>
    </lineage>
</organism>
<keyword evidence="3" id="KW-1185">Reference proteome</keyword>
<sequence length="206" mass="22562">MSSKPHLPSPATPRAFTSAVATSAGKAVREAKSKSPLVYQAERCPLGSEAVPCLSVKHGHTPYAAEENIMVDKNGVACIGDFGESSMHGVSGFTTSRRVGTLVYMAPELWAYVTRHDKDQPPAPRTTFESDVWAFGLVAVGIWTGFPLKTAILKTFFVQLDNNTTLTRFLRPTMTALLISRLSNGTVTDEDDEEAVVLYPRRFVRR</sequence>
<dbReference type="EMBL" id="JARIHO010000065">
    <property type="protein sequence ID" value="KAJ7314845.1"/>
    <property type="molecule type" value="Genomic_DNA"/>
</dbReference>
<gene>
    <name evidence="2" type="ORF">DFH08DRAFT_1087150</name>
</gene>
<accession>A0AAD6ZC31</accession>
<dbReference type="GO" id="GO:0004672">
    <property type="term" value="F:protein kinase activity"/>
    <property type="evidence" value="ECO:0007669"/>
    <property type="project" value="InterPro"/>
</dbReference>
<dbReference type="InterPro" id="IPR011009">
    <property type="entry name" value="Kinase-like_dom_sf"/>
</dbReference>
<protein>
    <recommendedName>
        <fullName evidence="1">Protein kinase domain-containing protein</fullName>
    </recommendedName>
</protein>
<evidence type="ECO:0000259" key="1">
    <source>
        <dbReference type="PROSITE" id="PS50011"/>
    </source>
</evidence>